<name>A0A842HCR8_9BACT</name>
<dbReference type="PROSITE" id="PS01124">
    <property type="entry name" value="HTH_ARAC_FAMILY_2"/>
    <property type="match status" value="1"/>
</dbReference>
<dbReference type="InterPro" id="IPR003313">
    <property type="entry name" value="AraC-bd"/>
</dbReference>
<evidence type="ECO:0000313" key="7">
    <source>
        <dbReference type="Proteomes" id="UP000546464"/>
    </source>
</evidence>
<accession>A0A842HCR8</accession>
<dbReference type="InterPro" id="IPR050204">
    <property type="entry name" value="AraC_XylS_family_regulators"/>
</dbReference>
<organism evidence="6 7">
    <name type="scientific">Ruficoccus amylovorans</name>
    <dbReference type="NCBI Taxonomy" id="1804625"/>
    <lineage>
        <taxon>Bacteria</taxon>
        <taxon>Pseudomonadati</taxon>
        <taxon>Verrucomicrobiota</taxon>
        <taxon>Opitutia</taxon>
        <taxon>Puniceicoccales</taxon>
        <taxon>Cerasicoccaceae</taxon>
        <taxon>Ruficoccus</taxon>
    </lineage>
</organism>
<dbReference type="EMBL" id="JACHVB010000012">
    <property type="protein sequence ID" value="MBC2593191.1"/>
    <property type="molecule type" value="Genomic_DNA"/>
</dbReference>
<dbReference type="Gene3D" id="1.10.10.60">
    <property type="entry name" value="Homeodomain-like"/>
    <property type="match status" value="2"/>
</dbReference>
<keyword evidence="1" id="KW-0805">Transcription regulation</keyword>
<dbReference type="SUPFAM" id="SSF46689">
    <property type="entry name" value="Homeodomain-like"/>
    <property type="match status" value="2"/>
</dbReference>
<dbReference type="RefSeq" id="WP_185674183.1">
    <property type="nucleotide sequence ID" value="NZ_JACHVB010000012.1"/>
</dbReference>
<evidence type="ECO:0000256" key="1">
    <source>
        <dbReference type="ARBA" id="ARBA00023015"/>
    </source>
</evidence>
<evidence type="ECO:0000256" key="4">
    <source>
        <dbReference type="ARBA" id="ARBA00023163"/>
    </source>
</evidence>
<dbReference type="AlphaFoldDB" id="A0A842HCR8"/>
<dbReference type="InterPro" id="IPR037923">
    <property type="entry name" value="HTH-like"/>
</dbReference>
<dbReference type="PANTHER" id="PTHR46796:SF6">
    <property type="entry name" value="ARAC SUBFAMILY"/>
    <property type="match status" value="1"/>
</dbReference>
<evidence type="ECO:0000256" key="3">
    <source>
        <dbReference type="ARBA" id="ARBA00023159"/>
    </source>
</evidence>
<evidence type="ECO:0000313" key="6">
    <source>
        <dbReference type="EMBL" id="MBC2593191.1"/>
    </source>
</evidence>
<reference evidence="6 7" key="1">
    <citation type="submission" date="2020-07" db="EMBL/GenBank/DDBJ databases">
        <authorList>
            <person name="Feng X."/>
        </authorList>
    </citation>
    <scope>NUCLEOTIDE SEQUENCE [LARGE SCALE GENOMIC DNA]</scope>
    <source>
        <strain evidence="6 7">JCM31066</strain>
    </source>
</reference>
<keyword evidence="2" id="KW-0238">DNA-binding</keyword>
<dbReference type="PANTHER" id="PTHR46796">
    <property type="entry name" value="HTH-TYPE TRANSCRIPTIONAL ACTIVATOR RHAS-RELATED"/>
    <property type="match status" value="1"/>
</dbReference>
<dbReference type="Pfam" id="PF12833">
    <property type="entry name" value="HTH_18"/>
    <property type="match status" value="1"/>
</dbReference>
<dbReference type="PROSITE" id="PS00041">
    <property type="entry name" value="HTH_ARAC_FAMILY_1"/>
    <property type="match status" value="1"/>
</dbReference>
<feature type="domain" description="HTH araC/xylS-type" evidence="5">
    <location>
        <begin position="153"/>
        <end position="251"/>
    </location>
</feature>
<comment type="caution">
    <text evidence="6">The sequence shown here is derived from an EMBL/GenBank/DDBJ whole genome shotgun (WGS) entry which is preliminary data.</text>
</comment>
<protein>
    <submittedName>
        <fullName evidence="6">Helix-turn-helix transcriptional regulator</fullName>
    </submittedName>
</protein>
<dbReference type="GO" id="GO:0043565">
    <property type="term" value="F:sequence-specific DNA binding"/>
    <property type="evidence" value="ECO:0007669"/>
    <property type="project" value="InterPro"/>
</dbReference>
<dbReference type="SUPFAM" id="SSF51215">
    <property type="entry name" value="Regulatory protein AraC"/>
    <property type="match status" value="1"/>
</dbReference>
<dbReference type="Pfam" id="PF02311">
    <property type="entry name" value="AraC_binding"/>
    <property type="match status" value="1"/>
</dbReference>
<keyword evidence="7" id="KW-1185">Reference proteome</keyword>
<dbReference type="InterPro" id="IPR018060">
    <property type="entry name" value="HTH_AraC"/>
</dbReference>
<dbReference type="Proteomes" id="UP000546464">
    <property type="component" value="Unassembled WGS sequence"/>
</dbReference>
<sequence length="251" mass="28613">MTIASPQWSWTSGPLRDYDLVILKSGRATYTGDEKEWQVSAGSCMLLRRGESYRGIQRQDDPVSMYFIHFDFLDRKKRPVELPEEKLLPRHFKAEHTEFVGGLAGRVLEASRGPGEPSAEATFWLRALLVELYRQARRPRWQGLEREQALRVETLCSEIRERIGEPWRLVEIAARLGCGPEHAGRLFRKYKGMAPVEFVVQARMEAAKALLSSSSLSIGQIAETLGFCDVYALSRQFKKKTGQSPRAFRHG</sequence>
<dbReference type="InterPro" id="IPR009057">
    <property type="entry name" value="Homeodomain-like_sf"/>
</dbReference>
<evidence type="ECO:0000259" key="5">
    <source>
        <dbReference type="PROSITE" id="PS01124"/>
    </source>
</evidence>
<proteinExistence type="predicted"/>
<keyword evidence="4" id="KW-0804">Transcription</keyword>
<dbReference type="GO" id="GO:0003700">
    <property type="term" value="F:DNA-binding transcription factor activity"/>
    <property type="evidence" value="ECO:0007669"/>
    <property type="project" value="InterPro"/>
</dbReference>
<evidence type="ECO:0000256" key="2">
    <source>
        <dbReference type="ARBA" id="ARBA00023125"/>
    </source>
</evidence>
<dbReference type="InterPro" id="IPR018062">
    <property type="entry name" value="HTH_AraC-typ_CS"/>
</dbReference>
<keyword evidence="3" id="KW-0010">Activator</keyword>
<dbReference type="SMART" id="SM00342">
    <property type="entry name" value="HTH_ARAC"/>
    <property type="match status" value="1"/>
</dbReference>
<gene>
    <name evidence="6" type="ORF">H5P28_02850</name>
</gene>